<dbReference type="OrthoDB" id="10021397at2759"/>
<dbReference type="InParanoid" id="G2QJB4"/>
<keyword evidence="1" id="KW-0812">Transmembrane</keyword>
<name>G2QJB4_THET4</name>
<dbReference type="AlphaFoldDB" id="G2QJB4"/>
<proteinExistence type="predicted"/>
<protein>
    <submittedName>
        <fullName evidence="2">Uncharacterized protein</fullName>
    </submittedName>
</protein>
<keyword evidence="1" id="KW-0472">Membrane</keyword>
<dbReference type="VEuPathDB" id="FungiDB:MYCTH_2111826"/>
<dbReference type="EMBL" id="CP003006">
    <property type="protein sequence ID" value="AEO59671.1"/>
    <property type="molecule type" value="Genomic_DNA"/>
</dbReference>
<evidence type="ECO:0000313" key="2">
    <source>
        <dbReference type="EMBL" id="AEO59671.1"/>
    </source>
</evidence>
<keyword evidence="3" id="KW-1185">Reference proteome</keyword>
<gene>
    <name evidence="2" type="ORF">MYCTH_2111826</name>
</gene>
<keyword evidence="1" id="KW-1133">Transmembrane helix</keyword>
<feature type="transmembrane region" description="Helical" evidence="1">
    <location>
        <begin position="38"/>
        <end position="64"/>
    </location>
</feature>
<feature type="transmembrane region" description="Helical" evidence="1">
    <location>
        <begin position="76"/>
        <end position="97"/>
    </location>
</feature>
<dbReference type="HOGENOM" id="CLU_2251888_0_0_1"/>
<dbReference type="GeneID" id="11506788"/>
<organism evidence="2 3">
    <name type="scientific">Thermothelomyces thermophilus (strain ATCC 42464 / BCRC 31852 / DSM 1799)</name>
    <name type="common">Sporotrichum thermophile</name>
    <dbReference type="NCBI Taxonomy" id="573729"/>
    <lineage>
        <taxon>Eukaryota</taxon>
        <taxon>Fungi</taxon>
        <taxon>Dikarya</taxon>
        <taxon>Ascomycota</taxon>
        <taxon>Pezizomycotina</taxon>
        <taxon>Sordariomycetes</taxon>
        <taxon>Sordariomycetidae</taxon>
        <taxon>Sordariales</taxon>
        <taxon>Chaetomiaceae</taxon>
        <taxon>Thermothelomyces</taxon>
    </lineage>
</organism>
<accession>G2QJB4</accession>
<sequence>MAAVQILSAVDTAFGPFPGVLSTERKHPSSIPIFLQGILAWSTFCPGVGALRLFADLFSFAIIVDFPFFKLGPTWACFQLFCAAGSGLMITILLPALQTPLDEA</sequence>
<dbReference type="KEGG" id="mtm:MYCTH_2111826"/>
<evidence type="ECO:0000256" key="1">
    <source>
        <dbReference type="SAM" id="Phobius"/>
    </source>
</evidence>
<dbReference type="Proteomes" id="UP000007322">
    <property type="component" value="Chromosome 5"/>
</dbReference>
<evidence type="ECO:0000313" key="3">
    <source>
        <dbReference type="Proteomes" id="UP000007322"/>
    </source>
</evidence>
<reference evidence="2 3" key="1">
    <citation type="journal article" date="2011" name="Nat. Biotechnol.">
        <title>Comparative genomic analysis of the thermophilic biomass-degrading fungi Myceliophthora thermophila and Thielavia terrestris.</title>
        <authorList>
            <person name="Berka R.M."/>
            <person name="Grigoriev I.V."/>
            <person name="Otillar R."/>
            <person name="Salamov A."/>
            <person name="Grimwood J."/>
            <person name="Reid I."/>
            <person name="Ishmael N."/>
            <person name="John T."/>
            <person name="Darmond C."/>
            <person name="Moisan M.-C."/>
            <person name="Henrissat B."/>
            <person name="Coutinho P.M."/>
            <person name="Lombard V."/>
            <person name="Natvig D.O."/>
            <person name="Lindquist E."/>
            <person name="Schmutz J."/>
            <person name="Lucas S."/>
            <person name="Harris P."/>
            <person name="Powlowski J."/>
            <person name="Bellemare A."/>
            <person name="Taylor D."/>
            <person name="Butler G."/>
            <person name="de Vries R.P."/>
            <person name="Allijn I.E."/>
            <person name="van den Brink J."/>
            <person name="Ushinsky S."/>
            <person name="Storms R."/>
            <person name="Powell A.J."/>
            <person name="Paulsen I.T."/>
            <person name="Elbourne L.D.H."/>
            <person name="Baker S.E."/>
            <person name="Magnuson J."/>
            <person name="LaBoissiere S."/>
            <person name="Clutterbuck A.J."/>
            <person name="Martinez D."/>
            <person name="Wogulis M."/>
            <person name="de Leon A.L."/>
            <person name="Rey M.W."/>
            <person name="Tsang A."/>
        </authorList>
    </citation>
    <scope>NUCLEOTIDE SEQUENCE [LARGE SCALE GENOMIC DNA]</scope>
    <source>
        <strain evidence="3">ATCC 42464 / BCRC 31852 / DSM 1799</strain>
    </source>
</reference>
<dbReference type="RefSeq" id="XP_003664916.1">
    <property type="nucleotide sequence ID" value="XM_003664868.1"/>
</dbReference>